<evidence type="ECO:0000259" key="3">
    <source>
        <dbReference type="PROSITE" id="PS50254"/>
    </source>
</evidence>
<dbReference type="SMART" id="SM00248">
    <property type="entry name" value="ANK"/>
    <property type="match status" value="5"/>
</dbReference>
<dbReference type="PANTHER" id="PTHR24169">
    <property type="entry name" value="NUCLEAR FACTOR NF-KAPPA-B PROTEIN"/>
    <property type="match status" value="1"/>
</dbReference>
<dbReference type="InterPro" id="IPR002909">
    <property type="entry name" value="IPT_dom"/>
</dbReference>
<dbReference type="InterPro" id="IPR032397">
    <property type="entry name" value="RHD_dimer"/>
</dbReference>
<dbReference type="PROSITE" id="PS50254">
    <property type="entry name" value="REL_2"/>
    <property type="match status" value="1"/>
</dbReference>
<sequence length="825" mass="92186">MWPSPVVIQQELHHSSEHMPVFVMQYDSNSNSNSSMEYNEGHQFLDLDAPSSASSGNYAMSPDSGYGGDEGAGVRSTGSGPYLTVVEEPETSYRFRYKKESQKPHGPLKGRESIGQTQKNSNGPRVKLVNFEGEAIIRCTLHCQTNEDGPSPHMLVIAKGKSNIEYEPFILQVNRSNDYTATFNKMNILHVVTKDEPYLRHYQLKKMRLGEPGTVITLPDVSKGPVELTESVQKEIRAHWRKINKDICKLRFEAFEKKGNKYHFIGYVLSAPIKNKKSPLTNDLRIVKSSHVEGPCTGGTEILIFTEKLIKDVQIIFSDEDGWEANADFKESDIHKQVAVAFKTPPYKDTKIMEPVSVFYKICRRTDGEGSNEAEFRYLPKEDNMFLNMLMDVPVKRKKPQAVCNNDVVLNDKMLSDARDVTTNDESMFLESFCSGVNNAEEYSTLSDLSTGDLVKDSLPIEMYGYTRDSIPTHQMGPELPDAKEAESLSEKARRLQSSIIKNDESAFAQLLATPHIVKFKWNNQMPLHCAVRCQKPNMVSKLLEANASIYELDSGSNTPLHLAIVSPSETCLQLLLQYAADCKAVFNKDGDDPVMFATRNDRKSALEMLLLKGFFPCTNNKKNGDTPLRVAVENCVKKSGNTEIVDLLLKYGACASEFNYAGETPLHVAAAAGDEELVQKLINFSDADDYEEDENVEDELSLKLQLLGLTDNQLIKEHLHNFLHPSDSPTEELTNGSPNQTTPQQTNDDVNPSSFDQLKSIEPFLALDGDVELSKKIATRLGCAFLIPFLVNSEKQSQLLLNHLQRNNDSSTAVALLNAALVKE</sequence>
<dbReference type="AlphaFoldDB" id="A0A8S9XNC2"/>
<dbReference type="GO" id="GO:0048731">
    <property type="term" value="P:system development"/>
    <property type="evidence" value="ECO:0007669"/>
    <property type="project" value="UniProtKB-ARBA"/>
</dbReference>
<dbReference type="PROSITE" id="PS50088">
    <property type="entry name" value="ANK_REPEAT"/>
    <property type="match status" value="2"/>
</dbReference>
<keyword evidence="5" id="KW-1185">Reference proteome</keyword>
<proteinExistence type="predicted"/>
<dbReference type="Proteomes" id="UP000466442">
    <property type="component" value="Linkage Group LG5"/>
</dbReference>
<dbReference type="InterPro" id="IPR036770">
    <property type="entry name" value="Ankyrin_rpt-contain_sf"/>
</dbReference>
<dbReference type="EMBL" id="WIXP02000005">
    <property type="protein sequence ID" value="KAF6210562.1"/>
    <property type="molecule type" value="Genomic_DNA"/>
</dbReference>
<dbReference type="Gene3D" id="2.60.40.10">
    <property type="entry name" value="Immunoglobulins"/>
    <property type="match status" value="1"/>
</dbReference>
<dbReference type="InterPro" id="IPR008967">
    <property type="entry name" value="p53-like_TF_DNA-bd_sf"/>
</dbReference>
<feature type="repeat" description="ANK" evidence="1">
    <location>
        <begin position="523"/>
        <end position="555"/>
    </location>
</feature>
<dbReference type="GO" id="GO:0005737">
    <property type="term" value="C:cytoplasm"/>
    <property type="evidence" value="ECO:0007669"/>
    <property type="project" value="InterPro"/>
</dbReference>
<dbReference type="Pfam" id="PF00554">
    <property type="entry name" value="RHD_DNA_bind"/>
    <property type="match status" value="1"/>
</dbReference>
<feature type="region of interest" description="Disordered" evidence="2">
    <location>
        <begin position="98"/>
        <end position="124"/>
    </location>
</feature>
<dbReference type="Pfam" id="PF12796">
    <property type="entry name" value="Ank_2"/>
    <property type="match status" value="2"/>
</dbReference>
<feature type="repeat" description="ANK" evidence="1">
    <location>
        <begin position="662"/>
        <end position="684"/>
    </location>
</feature>
<dbReference type="InterPro" id="IPR000451">
    <property type="entry name" value="NFkB/Dor"/>
</dbReference>
<dbReference type="InterPro" id="IPR037059">
    <property type="entry name" value="RHD_DNA_bind_dom_sf"/>
</dbReference>
<dbReference type="GO" id="GO:0000981">
    <property type="term" value="F:DNA-binding transcription factor activity, RNA polymerase II-specific"/>
    <property type="evidence" value="ECO:0007669"/>
    <property type="project" value="TreeGrafter"/>
</dbReference>
<feature type="region of interest" description="Disordered" evidence="2">
    <location>
        <begin position="55"/>
        <end position="82"/>
    </location>
</feature>
<dbReference type="SUPFAM" id="SSF48403">
    <property type="entry name" value="Ankyrin repeat"/>
    <property type="match status" value="1"/>
</dbReference>
<dbReference type="Gene3D" id="1.25.40.20">
    <property type="entry name" value="Ankyrin repeat-containing domain"/>
    <property type="match status" value="1"/>
</dbReference>
<feature type="compositionally biased region" description="Polar residues" evidence="2">
    <location>
        <begin position="114"/>
        <end position="123"/>
    </location>
</feature>
<evidence type="ECO:0000313" key="5">
    <source>
        <dbReference type="Proteomes" id="UP000466442"/>
    </source>
</evidence>
<dbReference type="InterPro" id="IPR002110">
    <property type="entry name" value="Ankyrin_rpt"/>
</dbReference>
<dbReference type="Pfam" id="PF16179">
    <property type="entry name" value="RHD_dimer"/>
    <property type="match status" value="1"/>
</dbReference>
<gene>
    <name evidence="4" type="ORF">GE061_013668</name>
</gene>
<dbReference type="SUPFAM" id="SSF49417">
    <property type="entry name" value="p53-like transcription factors"/>
    <property type="match status" value="1"/>
</dbReference>
<organism evidence="4 5">
    <name type="scientific">Apolygus lucorum</name>
    <name type="common">Small green plant bug</name>
    <name type="synonym">Lygocoris lucorum</name>
    <dbReference type="NCBI Taxonomy" id="248454"/>
    <lineage>
        <taxon>Eukaryota</taxon>
        <taxon>Metazoa</taxon>
        <taxon>Ecdysozoa</taxon>
        <taxon>Arthropoda</taxon>
        <taxon>Hexapoda</taxon>
        <taxon>Insecta</taxon>
        <taxon>Pterygota</taxon>
        <taxon>Neoptera</taxon>
        <taxon>Paraneoptera</taxon>
        <taxon>Hemiptera</taxon>
        <taxon>Heteroptera</taxon>
        <taxon>Panheteroptera</taxon>
        <taxon>Cimicomorpha</taxon>
        <taxon>Miridae</taxon>
        <taxon>Mirini</taxon>
        <taxon>Apolygus</taxon>
    </lineage>
</organism>
<dbReference type="Gene3D" id="2.60.40.340">
    <property type="entry name" value="Rel homology domain (RHD), DNA-binding domain"/>
    <property type="match status" value="1"/>
</dbReference>
<evidence type="ECO:0000256" key="1">
    <source>
        <dbReference type="PROSITE-ProRule" id="PRU00023"/>
    </source>
</evidence>
<dbReference type="InterPro" id="IPR011539">
    <property type="entry name" value="RHD_DNA_bind_dom"/>
</dbReference>
<keyword evidence="1" id="KW-0040">ANK repeat</keyword>
<evidence type="ECO:0000256" key="2">
    <source>
        <dbReference type="SAM" id="MobiDB-lite"/>
    </source>
</evidence>
<reference evidence="4" key="1">
    <citation type="journal article" date="2021" name="Mol. Ecol. Resour.">
        <title>Apolygus lucorum genome provides insights into omnivorousness and mesophyll feeding.</title>
        <authorList>
            <person name="Liu Y."/>
            <person name="Liu H."/>
            <person name="Wang H."/>
            <person name="Huang T."/>
            <person name="Liu B."/>
            <person name="Yang B."/>
            <person name="Yin L."/>
            <person name="Li B."/>
            <person name="Zhang Y."/>
            <person name="Zhang S."/>
            <person name="Jiang F."/>
            <person name="Zhang X."/>
            <person name="Ren Y."/>
            <person name="Wang B."/>
            <person name="Wang S."/>
            <person name="Lu Y."/>
            <person name="Wu K."/>
            <person name="Fan W."/>
            <person name="Wang G."/>
        </authorList>
    </citation>
    <scope>NUCLEOTIDE SEQUENCE</scope>
    <source>
        <strain evidence="4">12Hb</strain>
    </source>
</reference>
<dbReference type="PROSITE" id="PS50297">
    <property type="entry name" value="ANK_REP_REGION"/>
    <property type="match status" value="1"/>
</dbReference>
<evidence type="ECO:0000313" key="4">
    <source>
        <dbReference type="EMBL" id="KAF6210562.1"/>
    </source>
</evidence>
<protein>
    <recommendedName>
        <fullName evidence="3">RHD domain-containing protein</fullName>
    </recommendedName>
</protein>
<dbReference type="GO" id="GO:0000978">
    <property type="term" value="F:RNA polymerase II cis-regulatory region sequence-specific DNA binding"/>
    <property type="evidence" value="ECO:0007669"/>
    <property type="project" value="TreeGrafter"/>
</dbReference>
<dbReference type="SUPFAM" id="SSF81296">
    <property type="entry name" value="E set domains"/>
    <property type="match status" value="1"/>
</dbReference>
<dbReference type="PANTHER" id="PTHR24169:SF28">
    <property type="entry name" value="NUCLEAR FACTOR NF-KAPPA-B P110 SUBUNIT"/>
    <property type="match status" value="1"/>
</dbReference>
<dbReference type="OrthoDB" id="6616130at2759"/>
<dbReference type="SMART" id="SM00429">
    <property type="entry name" value="IPT"/>
    <property type="match status" value="1"/>
</dbReference>
<accession>A0A8S9XNC2</accession>
<feature type="domain" description="RHD" evidence="3">
    <location>
        <begin position="78"/>
        <end position="280"/>
    </location>
</feature>
<dbReference type="GO" id="GO:0048468">
    <property type="term" value="P:cell development"/>
    <property type="evidence" value="ECO:0007669"/>
    <property type="project" value="UniProtKB-ARBA"/>
</dbReference>
<dbReference type="PRINTS" id="PR00057">
    <property type="entry name" value="NFKBTNSCPFCT"/>
</dbReference>
<dbReference type="InterPro" id="IPR013783">
    <property type="entry name" value="Ig-like_fold"/>
</dbReference>
<comment type="caution">
    <text evidence="4">The sequence shown here is derived from an EMBL/GenBank/DDBJ whole genome shotgun (WGS) entry which is preliminary data.</text>
</comment>
<dbReference type="InterPro" id="IPR014756">
    <property type="entry name" value="Ig_E-set"/>
</dbReference>
<feature type="region of interest" description="Disordered" evidence="2">
    <location>
        <begin position="724"/>
        <end position="754"/>
    </location>
</feature>
<feature type="compositionally biased region" description="Polar residues" evidence="2">
    <location>
        <begin position="728"/>
        <end position="754"/>
    </location>
</feature>
<name>A0A8S9XNC2_APOLU</name>